<comment type="similarity">
    <text evidence="1">Belongs to the ATP-dependent AMP-binding enzyme family.</text>
</comment>
<dbReference type="Gene3D" id="3.40.50.12780">
    <property type="entry name" value="N-terminal domain of ligase-like"/>
    <property type="match status" value="1"/>
</dbReference>
<comment type="caution">
    <text evidence="7">The sequence shown here is derived from an EMBL/GenBank/DDBJ whole genome shotgun (WGS) entry which is preliminary data.</text>
</comment>
<dbReference type="GO" id="GO:0016405">
    <property type="term" value="F:CoA-ligase activity"/>
    <property type="evidence" value="ECO:0007669"/>
    <property type="project" value="UniProtKB-ARBA"/>
</dbReference>
<dbReference type="PANTHER" id="PTHR43605:SF10">
    <property type="entry name" value="ACYL-COA SYNTHETASE MEDIUM CHAIN FAMILY MEMBER 3"/>
    <property type="match status" value="1"/>
</dbReference>
<protein>
    <submittedName>
        <fullName evidence="7">AMP-binding protein</fullName>
    </submittedName>
</protein>
<evidence type="ECO:0000256" key="2">
    <source>
        <dbReference type="ARBA" id="ARBA00022598"/>
    </source>
</evidence>
<evidence type="ECO:0000313" key="7">
    <source>
        <dbReference type="EMBL" id="MDE4167702.1"/>
    </source>
</evidence>
<dbReference type="GO" id="GO:0005524">
    <property type="term" value="F:ATP binding"/>
    <property type="evidence" value="ECO:0007669"/>
    <property type="project" value="UniProtKB-KW"/>
</dbReference>
<dbReference type="Gene3D" id="3.30.300.30">
    <property type="match status" value="1"/>
</dbReference>
<feature type="domain" description="AMP-dependent synthetase/ligase" evidence="5">
    <location>
        <begin position="21"/>
        <end position="373"/>
    </location>
</feature>
<dbReference type="InterPro" id="IPR000873">
    <property type="entry name" value="AMP-dep_synth/lig_dom"/>
</dbReference>
<evidence type="ECO:0000256" key="3">
    <source>
        <dbReference type="ARBA" id="ARBA00022741"/>
    </source>
</evidence>
<keyword evidence="2" id="KW-0436">Ligase</keyword>
<dbReference type="Proteomes" id="UP001218364">
    <property type="component" value="Unassembled WGS sequence"/>
</dbReference>
<dbReference type="InterPro" id="IPR045851">
    <property type="entry name" value="AMP-bd_C_sf"/>
</dbReference>
<dbReference type="GO" id="GO:0016878">
    <property type="term" value="F:acid-thiol ligase activity"/>
    <property type="evidence" value="ECO:0007669"/>
    <property type="project" value="UniProtKB-ARBA"/>
</dbReference>
<dbReference type="SUPFAM" id="SSF56801">
    <property type="entry name" value="Acetyl-CoA synthetase-like"/>
    <property type="match status" value="1"/>
</dbReference>
<gene>
    <name evidence="7" type="ORF">PXK24_18565</name>
</gene>
<dbReference type="RefSeq" id="WP_274838464.1">
    <property type="nucleotide sequence ID" value="NZ_JARCKI010000009.1"/>
</dbReference>
<proteinExistence type="inferred from homology"/>
<sequence length="534" mass="57894">MADLTAMYTEPDACAAYLLCDRHPADRVAYRIISEGTPVDLTFGALKARSERLANGLSKLGYGPGDRIATLMSKGEDYLVTLLAVWRLGAVYVPLFTAFARGAIEMRLEASETRLVVCDAAQRSKLDGLADATLPGLKVGQFGDAGSDLSMQDIEASGDDGFPAYIGGGDGAVIEVYTSGTTGKPKGVVVPLRAWAGFQAYGEFGLGLTQEDMFWNAADPGWAYGLYFGVIASLTNGVTAIMHTEKFTPDGTLAVLRDQGVTNFTAAPTVYRSLKAHGVELGSIRLKNASSAGEPLTPDVNEWAPDTLGVEVHDHFGQTEAGMLVNNHHHPDLKRPIKPGSMGQSLPGWDMTVVDAETYEELGPDQPGLLAARLSESPFAWFSGYRSAPEKNVERLTPCGRWYLTGDLAQYDAEGSFRFSSRDDDVIIMAGYRIGPFDIESVISTHPAVREVAVVAAPDEIRGEVLEAVVVLNAGLTASDELSDEIKQKVRTEYATYAYPRQVHYRSELPKTPSGKIQRFLIREELRKALEVQE</sequence>
<dbReference type="AlphaFoldDB" id="A0ABD4XDV5"/>
<evidence type="ECO:0000259" key="5">
    <source>
        <dbReference type="Pfam" id="PF00501"/>
    </source>
</evidence>
<dbReference type="Pfam" id="PF00501">
    <property type="entry name" value="AMP-binding"/>
    <property type="match status" value="1"/>
</dbReference>
<accession>A0ABD4XDV5</accession>
<dbReference type="InterPro" id="IPR025110">
    <property type="entry name" value="AMP-bd_C"/>
</dbReference>
<dbReference type="PANTHER" id="PTHR43605">
    <property type="entry name" value="ACYL-COENZYME A SYNTHETASE"/>
    <property type="match status" value="1"/>
</dbReference>
<evidence type="ECO:0000256" key="1">
    <source>
        <dbReference type="ARBA" id="ARBA00006432"/>
    </source>
</evidence>
<organism evidence="7 8">
    <name type="scientific">Phaeobacter gallaeciensis</name>
    <dbReference type="NCBI Taxonomy" id="60890"/>
    <lineage>
        <taxon>Bacteria</taxon>
        <taxon>Pseudomonadati</taxon>
        <taxon>Pseudomonadota</taxon>
        <taxon>Alphaproteobacteria</taxon>
        <taxon>Rhodobacterales</taxon>
        <taxon>Roseobacteraceae</taxon>
        <taxon>Phaeobacter</taxon>
    </lineage>
</organism>
<evidence type="ECO:0000256" key="4">
    <source>
        <dbReference type="ARBA" id="ARBA00022840"/>
    </source>
</evidence>
<reference evidence="7 8" key="1">
    <citation type="submission" date="2023-02" db="EMBL/GenBank/DDBJ databases">
        <title>Population genomics of bacteria associated with diatom.</title>
        <authorList>
            <person name="Xie J."/>
            <person name="Wang H."/>
        </authorList>
    </citation>
    <scope>NUCLEOTIDE SEQUENCE [LARGE SCALE GENOMIC DNA]</scope>
    <source>
        <strain evidence="7 8">PT47_8</strain>
    </source>
</reference>
<name>A0ABD4XDV5_9RHOB</name>
<dbReference type="EMBL" id="JARCJK010000012">
    <property type="protein sequence ID" value="MDE4167702.1"/>
    <property type="molecule type" value="Genomic_DNA"/>
</dbReference>
<evidence type="ECO:0000259" key="6">
    <source>
        <dbReference type="Pfam" id="PF13193"/>
    </source>
</evidence>
<dbReference type="InterPro" id="IPR042099">
    <property type="entry name" value="ANL_N_sf"/>
</dbReference>
<feature type="domain" description="AMP-binding enzyme C-terminal" evidence="6">
    <location>
        <begin position="439"/>
        <end position="516"/>
    </location>
</feature>
<dbReference type="InterPro" id="IPR051087">
    <property type="entry name" value="Mitochondrial_ACSM"/>
</dbReference>
<evidence type="ECO:0000313" key="8">
    <source>
        <dbReference type="Proteomes" id="UP001218364"/>
    </source>
</evidence>
<keyword evidence="4" id="KW-0067">ATP-binding</keyword>
<dbReference type="Pfam" id="PF13193">
    <property type="entry name" value="AMP-binding_C"/>
    <property type="match status" value="1"/>
</dbReference>
<keyword evidence="3" id="KW-0547">Nucleotide-binding</keyword>